<evidence type="ECO:0000256" key="4">
    <source>
        <dbReference type="ARBA" id="ARBA00022692"/>
    </source>
</evidence>
<feature type="transmembrane region" description="Helical" evidence="7">
    <location>
        <begin position="138"/>
        <end position="156"/>
    </location>
</feature>
<dbReference type="SUPFAM" id="SSF161098">
    <property type="entry name" value="MetI-like"/>
    <property type="match status" value="1"/>
</dbReference>
<sequence length="274" mass="31267">MRLSLKTKFVIYFLCVVFSIYFLFPFIWMILSALKTDVEVFSYPPKFFPEKFNFKNFYDAWHSQKFSVFLVNSLIITAFTTLGQVISGSLAAYGFARYKFKGDKILFSLMLATMMLPWDVTVIPQYMQFNILGWIDTLKPLIIPALFGSAYYIYLLRQFLETLPSDFAEAAKIDGANEFQIYRMIYLPLMKPSIILVAVLNIIVVWNDYLGPLVFTNSSDKYTLALGLAAFKGVHSDAIIYTMCISIIMCIPPIIIFFMAQKNIIEGISGGVKG</sequence>
<feature type="domain" description="ABC transmembrane type-1" evidence="8">
    <location>
        <begin position="70"/>
        <end position="260"/>
    </location>
</feature>
<evidence type="ECO:0000256" key="2">
    <source>
        <dbReference type="ARBA" id="ARBA00022448"/>
    </source>
</evidence>
<name>A0A510JCZ5_9FUSO</name>
<accession>A0A510JCZ5</accession>
<evidence type="ECO:0000259" key="8">
    <source>
        <dbReference type="PROSITE" id="PS50928"/>
    </source>
</evidence>
<evidence type="ECO:0000256" key="6">
    <source>
        <dbReference type="ARBA" id="ARBA00023136"/>
    </source>
</evidence>
<dbReference type="STRING" id="714315.GCA_000516535_01907"/>
<dbReference type="CDD" id="cd06261">
    <property type="entry name" value="TM_PBP2"/>
    <property type="match status" value="1"/>
</dbReference>
<dbReference type="Gene3D" id="1.10.3720.10">
    <property type="entry name" value="MetI-like"/>
    <property type="match status" value="1"/>
</dbReference>
<keyword evidence="5 7" id="KW-1133">Transmembrane helix</keyword>
<evidence type="ECO:0000256" key="1">
    <source>
        <dbReference type="ARBA" id="ARBA00004651"/>
    </source>
</evidence>
<gene>
    <name evidence="9" type="ORF">JCM16774_1902</name>
</gene>
<dbReference type="PANTHER" id="PTHR43744:SF6">
    <property type="entry name" value="ABC TRANSPORTER PERMEASE PROTEIN YESQ-RELATED"/>
    <property type="match status" value="1"/>
</dbReference>
<keyword evidence="2 7" id="KW-0813">Transport</keyword>
<feature type="transmembrane region" description="Helical" evidence="7">
    <location>
        <begin position="105"/>
        <end position="126"/>
    </location>
</feature>
<evidence type="ECO:0000313" key="9">
    <source>
        <dbReference type="EMBL" id="BBM36956.1"/>
    </source>
</evidence>
<dbReference type="InterPro" id="IPR000515">
    <property type="entry name" value="MetI-like"/>
</dbReference>
<proteinExistence type="inferred from homology"/>
<dbReference type="PANTHER" id="PTHR43744">
    <property type="entry name" value="ABC TRANSPORTER PERMEASE PROTEIN MG189-RELATED-RELATED"/>
    <property type="match status" value="1"/>
</dbReference>
<dbReference type="GO" id="GO:0055085">
    <property type="term" value="P:transmembrane transport"/>
    <property type="evidence" value="ECO:0007669"/>
    <property type="project" value="InterPro"/>
</dbReference>
<dbReference type="Proteomes" id="UP000321606">
    <property type="component" value="Chromosome"/>
</dbReference>
<feature type="transmembrane region" description="Helical" evidence="7">
    <location>
        <begin position="185"/>
        <end position="206"/>
    </location>
</feature>
<dbReference type="Pfam" id="PF00528">
    <property type="entry name" value="BPD_transp_1"/>
    <property type="match status" value="1"/>
</dbReference>
<evidence type="ECO:0000256" key="7">
    <source>
        <dbReference type="RuleBase" id="RU363032"/>
    </source>
</evidence>
<protein>
    <submittedName>
        <fullName evidence="9">Binding-protein-dependent transport system innermembrane protein</fullName>
    </submittedName>
</protein>
<dbReference type="AlphaFoldDB" id="A0A510JCZ5"/>
<feature type="transmembrane region" description="Helical" evidence="7">
    <location>
        <begin position="9"/>
        <end position="31"/>
    </location>
</feature>
<dbReference type="InterPro" id="IPR035906">
    <property type="entry name" value="MetI-like_sf"/>
</dbReference>
<dbReference type="PROSITE" id="PS50928">
    <property type="entry name" value="ABC_TM1"/>
    <property type="match status" value="1"/>
</dbReference>
<evidence type="ECO:0000256" key="3">
    <source>
        <dbReference type="ARBA" id="ARBA00022475"/>
    </source>
</evidence>
<dbReference type="OrthoDB" id="9794684at2"/>
<keyword evidence="4 7" id="KW-0812">Transmembrane</keyword>
<feature type="transmembrane region" description="Helical" evidence="7">
    <location>
        <begin position="66"/>
        <end position="93"/>
    </location>
</feature>
<keyword evidence="3" id="KW-1003">Cell membrane</keyword>
<comment type="similarity">
    <text evidence="7">Belongs to the binding-protein-dependent transport system permease family.</text>
</comment>
<evidence type="ECO:0000256" key="5">
    <source>
        <dbReference type="ARBA" id="ARBA00022989"/>
    </source>
</evidence>
<organism evidence="9 10">
    <name type="scientific">Pseudoleptotrichia goodfellowii</name>
    <dbReference type="NCBI Taxonomy" id="157692"/>
    <lineage>
        <taxon>Bacteria</taxon>
        <taxon>Fusobacteriati</taxon>
        <taxon>Fusobacteriota</taxon>
        <taxon>Fusobacteriia</taxon>
        <taxon>Fusobacteriales</taxon>
        <taxon>Leptotrichiaceae</taxon>
        <taxon>Pseudoleptotrichia</taxon>
    </lineage>
</organism>
<dbReference type="RefSeq" id="WP_006808460.1">
    <property type="nucleotide sequence ID" value="NZ_AP019822.1"/>
</dbReference>
<dbReference type="GO" id="GO:0005886">
    <property type="term" value="C:plasma membrane"/>
    <property type="evidence" value="ECO:0007669"/>
    <property type="project" value="UniProtKB-SubCell"/>
</dbReference>
<comment type="subcellular location">
    <subcellularLocation>
        <location evidence="1 7">Cell membrane</location>
        <topology evidence="1 7">Multi-pass membrane protein</topology>
    </subcellularLocation>
</comment>
<feature type="transmembrane region" description="Helical" evidence="7">
    <location>
        <begin position="238"/>
        <end position="260"/>
    </location>
</feature>
<reference evidence="9 10" key="1">
    <citation type="submission" date="2019-07" db="EMBL/GenBank/DDBJ databases">
        <title>Complete Genome Sequence of Leptotrichia goodfellowii Strain JCM 16774.</title>
        <authorList>
            <person name="Watanabe S."/>
            <person name="Cui L."/>
        </authorList>
    </citation>
    <scope>NUCLEOTIDE SEQUENCE [LARGE SCALE GENOMIC DNA]</scope>
    <source>
        <strain evidence="9 10">JCM16774</strain>
    </source>
</reference>
<dbReference type="EMBL" id="AP019822">
    <property type="protein sequence ID" value="BBM36956.1"/>
    <property type="molecule type" value="Genomic_DNA"/>
</dbReference>
<keyword evidence="6 7" id="KW-0472">Membrane</keyword>
<evidence type="ECO:0000313" key="10">
    <source>
        <dbReference type="Proteomes" id="UP000321606"/>
    </source>
</evidence>
<dbReference type="KEGG" id="lgo:JCM16774_1902"/>